<dbReference type="NCBIfam" id="NF037968">
    <property type="entry name" value="SemiSWEET_2"/>
    <property type="match status" value="1"/>
</dbReference>
<dbReference type="InterPro" id="IPR047662">
    <property type="entry name" value="SemiSWEET"/>
</dbReference>
<evidence type="ECO:0000256" key="5">
    <source>
        <dbReference type="SAM" id="Phobius"/>
    </source>
</evidence>
<comment type="subcellular location">
    <subcellularLocation>
        <location evidence="1">Membrane</location>
        <topology evidence="1">Multi-pass membrane protein</topology>
    </subcellularLocation>
</comment>
<keyword evidence="3 5" id="KW-1133">Transmembrane helix</keyword>
<organism evidence="6 7">
    <name type="scientific">Photobacterium gaetbulicola</name>
    <dbReference type="NCBI Taxonomy" id="1295392"/>
    <lineage>
        <taxon>Bacteria</taxon>
        <taxon>Pseudomonadati</taxon>
        <taxon>Pseudomonadota</taxon>
        <taxon>Gammaproteobacteria</taxon>
        <taxon>Vibrionales</taxon>
        <taxon>Vibrionaceae</taxon>
        <taxon>Photobacterium</taxon>
    </lineage>
</organism>
<reference evidence="6 7" key="1">
    <citation type="submission" date="2014-12" db="EMBL/GenBank/DDBJ databases">
        <title>Genome sequencing of Photobacterium gaetbulicola AD005a.</title>
        <authorList>
            <person name="Adrian T.G.S."/>
            <person name="Chan K.G."/>
        </authorList>
    </citation>
    <scope>NUCLEOTIDE SEQUENCE [LARGE SCALE GENOMIC DNA]</scope>
    <source>
        <strain evidence="6 7">AD005a</strain>
    </source>
</reference>
<dbReference type="GO" id="GO:0051119">
    <property type="term" value="F:sugar transmembrane transporter activity"/>
    <property type="evidence" value="ECO:0007669"/>
    <property type="project" value="InterPro"/>
</dbReference>
<feature type="transmembrane region" description="Helical" evidence="5">
    <location>
        <begin position="59"/>
        <end position="76"/>
    </location>
</feature>
<dbReference type="Gene3D" id="1.20.1280.290">
    <property type="match status" value="1"/>
</dbReference>
<dbReference type="AlphaFoldDB" id="A0A0B9G0P4"/>
<evidence type="ECO:0000313" key="7">
    <source>
        <dbReference type="Proteomes" id="UP000031278"/>
    </source>
</evidence>
<evidence type="ECO:0008006" key="8">
    <source>
        <dbReference type="Google" id="ProtNLM"/>
    </source>
</evidence>
<evidence type="ECO:0000256" key="2">
    <source>
        <dbReference type="ARBA" id="ARBA00022692"/>
    </source>
</evidence>
<dbReference type="RefSeq" id="WP_039465535.1">
    <property type="nucleotide sequence ID" value="NZ_JWLZ01000180.1"/>
</dbReference>
<evidence type="ECO:0000313" key="6">
    <source>
        <dbReference type="EMBL" id="KHT62268.1"/>
    </source>
</evidence>
<name>A0A0B9G0P4_9GAMM</name>
<dbReference type="EMBL" id="JWLZ01000180">
    <property type="protein sequence ID" value="KHT62268.1"/>
    <property type="molecule type" value="Genomic_DNA"/>
</dbReference>
<feature type="transmembrane region" description="Helical" evidence="5">
    <location>
        <begin position="36"/>
        <end position="53"/>
    </location>
</feature>
<keyword evidence="4 5" id="KW-0472">Membrane</keyword>
<dbReference type="SMART" id="SM00679">
    <property type="entry name" value="CTNS"/>
    <property type="match status" value="1"/>
</dbReference>
<accession>A0A0B9G0P4</accession>
<gene>
    <name evidence="6" type="ORF">RJ45_17935</name>
</gene>
<dbReference type="GO" id="GO:0016020">
    <property type="term" value="C:membrane"/>
    <property type="evidence" value="ECO:0007669"/>
    <property type="project" value="UniProtKB-SubCell"/>
</dbReference>
<feature type="transmembrane region" description="Helical" evidence="5">
    <location>
        <begin position="6"/>
        <end position="24"/>
    </location>
</feature>
<evidence type="ECO:0000256" key="3">
    <source>
        <dbReference type="ARBA" id="ARBA00022989"/>
    </source>
</evidence>
<dbReference type="Pfam" id="PF04193">
    <property type="entry name" value="PQ-loop"/>
    <property type="match status" value="1"/>
</dbReference>
<evidence type="ECO:0000256" key="1">
    <source>
        <dbReference type="ARBA" id="ARBA00004141"/>
    </source>
</evidence>
<proteinExistence type="predicted"/>
<evidence type="ECO:0000256" key="4">
    <source>
        <dbReference type="ARBA" id="ARBA00023136"/>
    </source>
</evidence>
<comment type="caution">
    <text evidence="6">The sequence shown here is derived from an EMBL/GenBank/DDBJ whole genome shotgun (WGS) entry which is preliminary data.</text>
</comment>
<dbReference type="InterPro" id="IPR006603">
    <property type="entry name" value="PQ-loop_rpt"/>
</dbReference>
<keyword evidence="2 5" id="KW-0812">Transmembrane</keyword>
<protein>
    <recommendedName>
        <fullName evidence="8">Glutathione synthetase</fullName>
    </recommendedName>
</protein>
<dbReference type="Proteomes" id="UP000031278">
    <property type="component" value="Unassembled WGS sequence"/>
</dbReference>
<sequence length="88" mass="9583">MVSIGLIAAFFTTVSFIPQALKTLKTRDTSGISLPMYIMFFLGVSLWIIYGLQIGDPSIVIGNSCVLVFIIPILYIKVKAVSANKITV</sequence>